<sequence>MSDLPEYLPDPNAVEETESEPVQGFSEPQAKRRCKEIAKQYDGRNARVEHRARAWWDCLFEVWRVDDD</sequence>
<reference evidence="2 3" key="1">
    <citation type="journal article" date="2020" name="Microb. Ecol.">
        <title>Ecogenomics of the Marine Benthic Filamentous Cyanobacterium Adonisia.</title>
        <authorList>
            <person name="Walter J.M."/>
            <person name="Coutinho F.H."/>
            <person name="Leomil L."/>
            <person name="Hargreaves P.I."/>
            <person name="Campeao M.E."/>
            <person name="Vieira V.V."/>
            <person name="Silva B.S."/>
            <person name="Fistarol G.O."/>
            <person name="Salomon P.S."/>
            <person name="Sawabe T."/>
            <person name="Mino S."/>
            <person name="Hosokawa M."/>
            <person name="Miyashita H."/>
            <person name="Maruyama F."/>
            <person name="van Verk M.C."/>
            <person name="Dutilh B.E."/>
            <person name="Thompson C.C."/>
            <person name="Thompson F.L."/>
        </authorList>
    </citation>
    <scope>NUCLEOTIDE SEQUENCE [LARGE SCALE GENOMIC DNA]</scope>
    <source>
        <strain evidence="2 3">CCMR0082</strain>
    </source>
</reference>
<proteinExistence type="predicted"/>
<name>A0A6M0S970_9CYAN</name>
<protein>
    <submittedName>
        <fullName evidence="2">Uncharacterized protein</fullName>
    </submittedName>
</protein>
<organism evidence="2 3">
    <name type="scientific">Adonisia turfae CCMR0082</name>
    <dbReference type="NCBI Taxonomy" id="2304604"/>
    <lineage>
        <taxon>Bacteria</taxon>
        <taxon>Bacillati</taxon>
        <taxon>Cyanobacteriota</taxon>
        <taxon>Adonisia</taxon>
        <taxon>Adonisia turfae</taxon>
    </lineage>
</organism>
<dbReference type="EMBL" id="QZCE01000002">
    <property type="protein sequence ID" value="NEZ64623.1"/>
    <property type="molecule type" value="Genomic_DNA"/>
</dbReference>
<dbReference type="AlphaFoldDB" id="A0A6M0S970"/>
<feature type="region of interest" description="Disordered" evidence="1">
    <location>
        <begin position="1"/>
        <end position="31"/>
    </location>
</feature>
<evidence type="ECO:0000313" key="3">
    <source>
        <dbReference type="Proteomes" id="UP000473574"/>
    </source>
</evidence>
<accession>A0A6M0S970</accession>
<dbReference type="Proteomes" id="UP000473574">
    <property type="component" value="Unassembled WGS sequence"/>
</dbReference>
<evidence type="ECO:0000313" key="2">
    <source>
        <dbReference type="EMBL" id="NEZ64623.1"/>
    </source>
</evidence>
<evidence type="ECO:0000256" key="1">
    <source>
        <dbReference type="SAM" id="MobiDB-lite"/>
    </source>
</evidence>
<gene>
    <name evidence="2" type="ORF">D0962_17820</name>
</gene>
<dbReference type="RefSeq" id="WP_163665044.1">
    <property type="nucleotide sequence ID" value="NZ_QZCE01000002.1"/>
</dbReference>
<comment type="caution">
    <text evidence="2">The sequence shown here is derived from an EMBL/GenBank/DDBJ whole genome shotgun (WGS) entry which is preliminary data.</text>
</comment>